<gene>
    <name evidence="1" type="ORF">U7154_000040</name>
</gene>
<dbReference type="Proteomes" id="UP001437386">
    <property type="component" value="Segment"/>
</dbReference>
<keyword evidence="2" id="KW-1185">Reference proteome</keyword>
<protein>
    <submittedName>
        <fullName evidence="1">Uncharacterized protein</fullName>
    </submittedName>
</protein>
<evidence type="ECO:0000313" key="2">
    <source>
        <dbReference type="Proteomes" id="UP001437386"/>
    </source>
</evidence>
<evidence type="ECO:0000313" key="1">
    <source>
        <dbReference type="EMBL" id="XAG95807.1"/>
    </source>
</evidence>
<accession>A0AAX4Q5E5</accession>
<name>A0AAX4Q5E5_9CAUD</name>
<proteinExistence type="predicted"/>
<sequence>MKNFEIYINDTYTVGLTGYSAIEVAQDEIEYEIIDRKSGAGLDDLFTVEVTYEDTSAILTIAADTNIYLNELDDIIWEAIAEEFVTETK</sequence>
<reference evidence="1 2" key="1">
    <citation type="submission" date="2024-04" db="EMBL/GenBank/DDBJ databases">
        <authorList>
            <person name="Wojcicki M."/>
            <person name="Srednicka P."/>
            <person name="Shymialevich D."/>
            <person name="Sokolowska B."/>
        </authorList>
    </citation>
    <scope>NUCLEOTIDE SEQUENCE [LARGE SCALE GENOMIC DNA]</scope>
</reference>
<dbReference type="EMBL" id="PP579741">
    <property type="protein sequence ID" value="XAG95807.1"/>
    <property type="molecule type" value="Genomic_DNA"/>
</dbReference>
<organism evidence="1 2">
    <name type="scientific">Enterobacter phage KKP_3711</name>
    <dbReference type="NCBI Taxonomy" id="3109398"/>
    <lineage>
        <taxon>Viruses</taxon>
        <taxon>Duplodnaviria</taxon>
        <taxon>Heunggongvirae</taxon>
        <taxon>Uroviricota</taxon>
        <taxon>Caudoviricetes</taxon>
        <taxon>Demerecviridae</taxon>
        <taxon>Markadamsvirinae</taxon>
    </lineage>
</organism>